<dbReference type="AlphaFoldDB" id="A0AAU1UD90"/>
<dbReference type="EMBL" id="CP108195">
    <property type="protein sequence ID" value="WTS15561.1"/>
    <property type="molecule type" value="Genomic_DNA"/>
</dbReference>
<protein>
    <submittedName>
        <fullName evidence="1">Uncharacterized protein</fullName>
    </submittedName>
</protein>
<gene>
    <name evidence="1" type="ORF">OHU69_33710</name>
</gene>
<evidence type="ECO:0000313" key="1">
    <source>
        <dbReference type="EMBL" id="WTS15561.1"/>
    </source>
</evidence>
<reference evidence="1" key="1">
    <citation type="submission" date="2022-10" db="EMBL/GenBank/DDBJ databases">
        <title>The complete genomes of actinobacterial strains from the NBC collection.</title>
        <authorList>
            <person name="Joergensen T.S."/>
            <person name="Alvarez Arevalo M."/>
            <person name="Sterndorff E.B."/>
            <person name="Faurdal D."/>
            <person name="Vuksanovic O."/>
            <person name="Mourched A.-S."/>
            <person name="Charusanti P."/>
            <person name="Shaw S."/>
            <person name="Blin K."/>
            <person name="Weber T."/>
        </authorList>
    </citation>
    <scope>NUCLEOTIDE SEQUENCE</scope>
    <source>
        <strain evidence="1">NBC_00119</strain>
    </source>
</reference>
<name>A0AAU1UD90_9ACTN</name>
<organism evidence="1">
    <name type="scientific">Streptomyces sp. NBC_00119</name>
    <dbReference type="NCBI Taxonomy" id="2975659"/>
    <lineage>
        <taxon>Bacteria</taxon>
        <taxon>Bacillati</taxon>
        <taxon>Actinomycetota</taxon>
        <taxon>Actinomycetes</taxon>
        <taxon>Kitasatosporales</taxon>
        <taxon>Streptomycetaceae</taxon>
        <taxon>Streptomyces</taxon>
    </lineage>
</organism>
<sequence length="67" mass="7473">MADLERYRVTLTAGGAVVMQGAWSIRETGERKFRSWIGSYGSMPGARITLAEQVADGTWIELRAWPD</sequence>
<accession>A0AAU1UD90</accession>
<proteinExistence type="predicted"/>